<organism evidence="4 5">
    <name type="scientific">Steroidobacter flavus</name>
    <dbReference type="NCBI Taxonomy" id="1842136"/>
    <lineage>
        <taxon>Bacteria</taxon>
        <taxon>Pseudomonadati</taxon>
        <taxon>Pseudomonadota</taxon>
        <taxon>Gammaproteobacteria</taxon>
        <taxon>Steroidobacterales</taxon>
        <taxon>Steroidobacteraceae</taxon>
        <taxon>Steroidobacter</taxon>
    </lineage>
</organism>
<feature type="domain" description="Ketoreductase" evidence="3">
    <location>
        <begin position="7"/>
        <end position="150"/>
    </location>
</feature>
<accession>A0ABV8SME9</accession>
<comment type="caution">
    <text evidence="4">The sequence shown here is derived from an EMBL/GenBank/DDBJ whole genome shotgun (WGS) entry which is preliminary data.</text>
</comment>
<dbReference type="NCBIfam" id="NF005559">
    <property type="entry name" value="PRK07231.1"/>
    <property type="match status" value="1"/>
</dbReference>
<sequence>MSRLARKTAIITGATSGIGAATAVLFAEHGANLVLTGRRARLGEDVARQCRDVGAECVFVETDHTQLADCEEVIQTALDAFGGIDILFNNAGIVPRGTAETTELSVWQSTFDTNVTAVWQMCRLVVPHMRARGGGAIVNHGSDWSVVGGTNALAYVSSKGAVAMMTKAMALDHAPDNIRVNAVCPGDTFVERFQKKLTTAQAVAQASAHIPLKRFATPAEIAYAVLYLASPESSYVTGHLLLVDGGHTAQ</sequence>
<dbReference type="SMART" id="SM00822">
    <property type="entry name" value="PKS_KR"/>
    <property type="match status" value="1"/>
</dbReference>
<reference evidence="5" key="1">
    <citation type="journal article" date="2019" name="Int. J. Syst. Evol. Microbiol.">
        <title>The Global Catalogue of Microorganisms (GCM) 10K type strain sequencing project: providing services to taxonomists for standard genome sequencing and annotation.</title>
        <authorList>
            <consortium name="The Broad Institute Genomics Platform"/>
            <consortium name="The Broad Institute Genome Sequencing Center for Infectious Disease"/>
            <person name="Wu L."/>
            <person name="Ma J."/>
        </authorList>
    </citation>
    <scope>NUCLEOTIDE SEQUENCE [LARGE SCALE GENOMIC DNA]</scope>
    <source>
        <strain evidence="5">CGMCC 1.10759</strain>
    </source>
</reference>
<dbReference type="InterPro" id="IPR057326">
    <property type="entry name" value="KR_dom"/>
</dbReference>
<evidence type="ECO:0000256" key="1">
    <source>
        <dbReference type="ARBA" id="ARBA00006484"/>
    </source>
</evidence>
<dbReference type="PANTHER" id="PTHR24321">
    <property type="entry name" value="DEHYDROGENASES, SHORT CHAIN"/>
    <property type="match status" value="1"/>
</dbReference>
<dbReference type="EMBL" id="JBHSDU010000002">
    <property type="protein sequence ID" value="MFC4308495.1"/>
    <property type="molecule type" value="Genomic_DNA"/>
</dbReference>
<dbReference type="Gene3D" id="3.40.50.720">
    <property type="entry name" value="NAD(P)-binding Rossmann-like Domain"/>
    <property type="match status" value="1"/>
</dbReference>
<keyword evidence="2 4" id="KW-0560">Oxidoreductase</keyword>
<dbReference type="SUPFAM" id="SSF51735">
    <property type="entry name" value="NAD(P)-binding Rossmann-fold domains"/>
    <property type="match status" value="1"/>
</dbReference>
<dbReference type="GO" id="GO:0016491">
    <property type="term" value="F:oxidoreductase activity"/>
    <property type="evidence" value="ECO:0007669"/>
    <property type="project" value="UniProtKB-KW"/>
</dbReference>
<dbReference type="RefSeq" id="WP_380595586.1">
    <property type="nucleotide sequence ID" value="NZ_JBHSDU010000002.1"/>
</dbReference>
<comment type="similarity">
    <text evidence="1">Belongs to the short-chain dehydrogenases/reductases (SDR) family.</text>
</comment>
<protein>
    <submittedName>
        <fullName evidence="4">SDR family NAD(P)-dependent oxidoreductase</fullName>
        <ecNumber evidence="4">1.1.1.-</ecNumber>
    </submittedName>
</protein>
<evidence type="ECO:0000256" key="2">
    <source>
        <dbReference type="ARBA" id="ARBA00023002"/>
    </source>
</evidence>
<evidence type="ECO:0000313" key="5">
    <source>
        <dbReference type="Proteomes" id="UP001595904"/>
    </source>
</evidence>
<dbReference type="InterPro" id="IPR036291">
    <property type="entry name" value="NAD(P)-bd_dom_sf"/>
</dbReference>
<gene>
    <name evidence="4" type="ORF">ACFPN2_05315</name>
</gene>
<dbReference type="Pfam" id="PF13561">
    <property type="entry name" value="adh_short_C2"/>
    <property type="match status" value="1"/>
</dbReference>
<dbReference type="Proteomes" id="UP001595904">
    <property type="component" value="Unassembled WGS sequence"/>
</dbReference>
<keyword evidence="5" id="KW-1185">Reference proteome</keyword>
<dbReference type="PRINTS" id="PR00081">
    <property type="entry name" value="GDHRDH"/>
</dbReference>
<proteinExistence type="inferred from homology"/>
<evidence type="ECO:0000259" key="3">
    <source>
        <dbReference type="SMART" id="SM00822"/>
    </source>
</evidence>
<dbReference type="InterPro" id="IPR002347">
    <property type="entry name" value="SDR_fam"/>
</dbReference>
<dbReference type="CDD" id="cd05233">
    <property type="entry name" value="SDR_c"/>
    <property type="match status" value="1"/>
</dbReference>
<dbReference type="PANTHER" id="PTHR24321:SF11">
    <property type="entry name" value="BLR0893 PROTEIN"/>
    <property type="match status" value="1"/>
</dbReference>
<dbReference type="EC" id="1.1.1.-" evidence="4"/>
<evidence type="ECO:0000313" key="4">
    <source>
        <dbReference type="EMBL" id="MFC4308495.1"/>
    </source>
</evidence>
<dbReference type="PRINTS" id="PR00080">
    <property type="entry name" value="SDRFAMILY"/>
</dbReference>
<name>A0ABV8SME9_9GAMM</name>
<dbReference type="PROSITE" id="PS00061">
    <property type="entry name" value="ADH_SHORT"/>
    <property type="match status" value="1"/>
</dbReference>
<dbReference type="InterPro" id="IPR020904">
    <property type="entry name" value="Sc_DH/Rdtase_CS"/>
</dbReference>